<dbReference type="HOGENOM" id="CLU_044484_2_0_1"/>
<sequence length="165" mass="19050">LAYILTECKAPGQELIWKLTETLWKETGKLWLDIFIEVILGCGLSNYLVDNEVPDTGLNRLFLIIVSESAYLIWKMQCEWIIKYEGQLDKHPSAPKVTAKWRSTISKWIQFKIIASNSGRFKNKVIPFKLVEKTWGKLLKTESLHSLRMQDITRFLVGIGLDNPP</sequence>
<gene>
    <name evidence="1" type="ORF">M422DRAFT_175078</name>
</gene>
<feature type="non-terminal residue" evidence="1">
    <location>
        <position position="165"/>
    </location>
</feature>
<accession>A0A0C9VDD4</accession>
<evidence type="ECO:0000313" key="1">
    <source>
        <dbReference type="EMBL" id="KIJ39412.1"/>
    </source>
</evidence>
<dbReference type="OrthoDB" id="3049288at2759"/>
<name>A0A0C9VDD4_SPHS4</name>
<evidence type="ECO:0000313" key="2">
    <source>
        <dbReference type="Proteomes" id="UP000054279"/>
    </source>
</evidence>
<protein>
    <submittedName>
        <fullName evidence="1">Uncharacterized protein</fullName>
    </submittedName>
</protein>
<dbReference type="Proteomes" id="UP000054279">
    <property type="component" value="Unassembled WGS sequence"/>
</dbReference>
<keyword evidence="2" id="KW-1185">Reference proteome</keyword>
<organism evidence="1 2">
    <name type="scientific">Sphaerobolus stellatus (strain SS14)</name>
    <dbReference type="NCBI Taxonomy" id="990650"/>
    <lineage>
        <taxon>Eukaryota</taxon>
        <taxon>Fungi</taxon>
        <taxon>Dikarya</taxon>
        <taxon>Basidiomycota</taxon>
        <taxon>Agaricomycotina</taxon>
        <taxon>Agaricomycetes</taxon>
        <taxon>Phallomycetidae</taxon>
        <taxon>Geastrales</taxon>
        <taxon>Sphaerobolaceae</taxon>
        <taxon>Sphaerobolus</taxon>
    </lineage>
</organism>
<dbReference type="EMBL" id="KN837152">
    <property type="protein sequence ID" value="KIJ39412.1"/>
    <property type="molecule type" value="Genomic_DNA"/>
</dbReference>
<proteinExistence type="predicted"/>
<reference evidence="1 2" key="1">
    <citation type="submission" date="2014-06" db="EMBL/GenBank/DDBJ databases">
        <title>Evolutionary Origins and Diversification of the Mycorrhizal Mutualists.</title>
        <authorList>
            <consortium name="DOE Joint Genome Institute"/>
            <consortium name="Mycorrhizal Genomics Consortium"/>
            <person name="Kohler A."/>
            <person name="Kuo A."/>
            <person name="Nagy L.G."/>
            <person name="Floudas D."/>
            <person name="Copeland A."/>
            <person name="Barry K.W."/>
            <person name="Cichocki N."/>
            <person name="Veneault-Fourrey C."/>
            <person name="LaButti K."/>
            <person name="Lindquist E.A."/>
            <person name="Lipzen A."/>
            <person name="Lundell T."/>
            <person name="Morin E."/>
            <person name="Murat C."/>
            <person name="Riley R."/>
            <person name="Ohm R."/>
            <person name="Sun H."/>
            <person name="Tunlid A."/>
            <person name="Henrissat B."/>
            <person name="Grigoriev I.V."/>
            <person name="Hibbett D.S."/>
            <person name="Martin F."/>
        </authorList>
    </citation>
    <scope>NUCLEOTIDE SEQUENCE [LARGE SCALE GENOMIC DNA]</scope>
    <source>
        <strain evidence="1 2">SS14</strain>
    </source>
</reference>
<dbReference type="AlphaFoldDB" id="A0A0C9VDD4"/>